<dbReference type="AlphaFoldDB" id="A0AA37UFR5"/>
<evidence type="ECO:0000259" key="1">
    <source>
        <dbReference type="PROSITE" id="PS50995"/>
    </source>
</evidence>
<dbReference type="SMART" id="SM00347">
    <property type="entry name" value="HTH_MARR"/>
    <property type="match status" value="1"/>
</dbReference>
<dbReference type="Pfam" id="PF12802">
    <property type="entry name" value="MarR_2"/>
    <property type="match status" value="1"/>
</dbReference>
<organism evidence="2 3">
    <name type="scientific">Arenivirga flava</name>
    <dbReference type="NCBI Taxonomy" id="1930060"/>
    <lineage>
        <taxon>Bacteria</taxon>
        <taxon>Bacillati</taxon>
        <taxon>Actinomycetota</taxon>
        <taxon>Actinomycetes</taxon>
        <taxon>Micrococcales</taxon>
        <taxon>Microbacteriaceae</taxon>
        <taxon>Arenivirga</taxon>
    </lineage>
</organism>
<dbReference type="RefSeq" id="WP_284233734.1">
    <property type="nucleotide sequence ID" value="NZ_BSUL01000001.1"/>
</dbReference>
<proteinExistence type="predicted"/>
<evidence type="ECO:0000313" key="2">
    <source>
        <dbReference type="EMBL" id="GMA29529.1"/>
    </source>
</evidence>
<dbReference type="InterPro" id="IPR036390">
    <property type="entry name" value="WH_DNA-bd_sf"/>
</dbReference>
<dbReference type="GO" id="GO:0003700">
    <property type="term" value="F:DNA-binding transcription factor activity"/>
    <property type="evidence" value="ECO:0007669"/>
    <property type="project" value="InterPro"/>
</dbReference>
<dbReference type="PANTHER" id="PTHR33164:SF43">
    <property type="entry name" value="HTH-TYPE TRANSCRIPTIONAL REPRESSOR YETL"/>
    <property type="match status" value="1"/>
</dbReference>
<dbReference type="PANTHER" id="PTHR33164">
    <property type="entry name" value="TRANSCRIPTIONAL REGULATOR, MARR FAMILY"/>
    <property type="match status" value="1"/>
</dbReference>
<dbReference type="Gene3D" id="1.10.10.10">
    <property type="entry name" value="Winged helix-like DNA-binding domain superfamily/Winged helix DNA-binding domain"/>
    <property type="match status" value="1"/>
</dbReference>
<dbReference type="EMBL" id="BSUL01000001">
    <property type="protein sequence ID" value="GMA29529.1"/>
    <property type="molecule type" value="Genomic_DNA"/>
</dbReference>
<feature type="domain" description="HTH marR-type" evidence="1">
    <location>
        <begin position="17"/>
        <end position="157"/>
    </location>
</feature>
<dbReference type="Proteomes" id="UP001157160">
    <property type="component" value="Unassembled WGS sequence"/>
</dbReference>
<gene>
    <name evidence="2" type="ORF">GCM10025874_27820</name>
</gene>
<dbReference type="InterPro" id="IPR000835">
    <property type="entry name" value="HTH_MarR-typ"/>
</dbReference>
<sequence>MSDGEHGTSGYWYPDHHSPSSVDVLNLLRRYRTEEASMRARTRDSMGMGETDLLALRYVLKAQREGRSVLQRDIAKFLGISSASTTTLIDRLVKGHHVERTPHPTDRRATVIVATEESEREVRETLGDMHRRMVDVVDDLQPGELEVVARFLAGMIGAVQPTKSLDDELRQVIREDREGGTATL</sequence>
<keyword evidence="3" id="KW-1185">Reference proteome</keyword>
<dbReference type="InterPro" id="IPR039422">
    <property type="entry name" value="MarR/SlyA-like"/>
</dbReference>
<reference evidence="2 3" key="1">
    <citation type="journal article" date="2014" name="Int. J. Syst. Evol. Microbiol.">
        <title>Complete genome sequence of Corynebacterium casei LMG S-19264T (=DSM 44701T), isolated from a smear-ripened cheese.</title>
        <authorList>
            <consortium name="US DOE Joint Genome Institute (JGI-PGF)"/>
            <person name="Walter F."/>
            <person name="Albersmeier A."/>
            <person name="Kalinowski J."/>
            <person name="Ruckert C."/>
        </authorList>
    </citation>
    <scope>NUCLEOTIDE SEQUENCE [LARGE SCALE GENOMIC DNA]</scope>
    <source>
        <strain evidence="2 3">NBRC 112289</strain>
    </source>
</reference>
<accession>A0AA37UFR5</accession>
<protein>
    <recommendedName>
        <fullName evidence="1">HTH marR-type domain-containing protein</fullName>
    </recommendedName>
</protein>
<dbReference type="PROSITE" id="PS50995">
    <property type="entry name" value="HTH_MARR_2"/>
    <property type="match status" value="1"/>
</dbReference>
<comment type="caution">
    <text evidence="2">The sequence shown here is derived from an EMBL/GenBank/DDBJ whole genome shotgun (WGS) entry which is preliminary data.</text>
</comment>
<name>A0AA37UFR5_9MICO</name>
<dbReference type="SUPFAM" id="SSF46785">
    <property type="entry name" value="Winged helix' DNA-binding domain"/>
    <property type="match status" value="1"/>
</dbReference>
<dbReference type="InterPro" id="IPR036388">
    <property type="entry name" value="WH-like_DNA-bd_sf"/>
</dbReference>
<dbReference type="GO" id="GO:0006950">
    <property type="term" value="P:response to stress"/>
    <property type="evidence" value="ECO:0007669"/>
    <property type="project" value="TreeGrafter"/>
</dbReference>
<evidence type="ECO:0000313" key="3">
    <source>
        <dbReference type="Proteomes" id="UP001157160"/>
    </source>
</evidence>